<accession>A0A5C7IJE5</accession>
<proteinExistence type="predicted"/>
<organism evidence="1 2">
    <name type="scientific">Acer yangbiense</name>
    <dbReference type="NCBI Taxonomy" id="1000413"/>
    <lineage>
        <taxon>Eukaryota</taxon>
        <taxon>Viridiplantae</taxon>
        <taxon>Streptophyta</taxon>
        <taxon>Embryophyta</taxon>
        <taxon>Tracheophyta</taxon>
        <taxon>Spermatophyta</taxon>
        <taxon>Magnoliopsida</taxon>
        <taxon>eudicotyledons</taxon>
        <taxon>Gunneridae</taxon>
        <taxon>Pentapetalae</taxon>
        <taxon>rosids</taxon>
        <taxon>malvids</taxon>
        <taxon>Sapindales</taxon>
        <taxon>Sapindaceae</taxon>
        <taxon>Hippocastanoideae</taxon>
        <taxon>Acereae</taxon>
        <taxon>Acer</taxon>
    </lineage>
</organism>
<keyword evidence="2" id="KW-1185">Reference proteome</keyword>
<evidence type="ECO:0000313" key="1">
    <source>
        <dbReference type="EMBL" id="TXG69034.1"/>
    </source>
</evidence>
<dbReference type="Proteomes" id="UP000323000">
    <property type="component" value="Chromosome 2"/>
</dbReference>
<reference evidence="2" key="1">
    <citation type="journal article" date="2019" name="Gigascience">
        <title>De novo genome assembly of the endangered Acer yangbiense, a plant species with extremely small populations endemic to Yunnan Province, China.</title>
        <authorList>
            <person name="Yang J."/>
            <person name="Wariss H.M."/>
            <person name="Tao L."/>
            <person name="Zhang R."/>
            <person name="Yun Q."/>
            <person name="Hollingsworth P."/>
            <person name="Dao Z."/>
            <person name="Luo G."/>
            <person name="Guo H."/>
            <person name="Ma Y."/>
            <person name="Sun W."/>
        </authorList>
    </citation>
    <scope>NUCLEOTIDE SEQUENCE [LARGE SCALE GENOMIC DNA]</scope>
    <source>
        <strain evidence="2">cv. Malutang</strain>
    </source>
</reference>
<protein>
    <recommendedName>
        <fullName evidence="3">Rx N-terminal domain-containing protein</fullName>
    </recommendedName>
</protein>
<dbReference type="AlphaFoldDB" id="A0A5C7IJE5"/>
<gene>
    <name evidence="1" type="ORF">EZV62_003969</name>
</gene>
<dbReference type="EMBL" id="VAHF01000002">
    <property type="protein sequence ID" value="TXG69034.1"/>
    <property type="molecule type" value="Genomic_DNA"/>
</dbReference>
<evidence type="ECO:0008006" key="3">
    <source>
        <dbReference type="Google" id="ProtNLM"/>
    </source>
</evidence>
<evidence type="ECO:0000313" key="2">
    <source>
        <dbReference type="Proteomes" id="UP000323000"/>
    </source>
</evidence>
<dbReference type="OrthoDB" id="5279713at2759"/>
<sequence length="172" mass="19343">MADAIVSVVLEQLISIIAKETNQQDFKKDDDDNIITCKMHDIIHDFARFLVKNECSMMVTSSDGESSLNCFNKNARHLTLILDDDSSFPTNIGSIFKLRSLLVRWNGKDSSSISNCLPSLFTQLTCLRALDSFEGQSEDLMAAGIIDLTKNMDFIESWVYAILKEQLPEVLL</sequence>
<comment type="caution">
    <text evidence="1">The sequence shown here is derived from an EMBL/GenBank/DDBJ whole genome shotgun (WGS) entry which is preliminary data.</text>
</comment>
<name>A0A5C7IJE5_9ROSI</name>